<dbReference type="PANTHER" id="PTHR24274">
    <property type="entry name" value="CILIA- AND FLAGELLA-ASSOCIATED PROTEIN 161"/>
    <property type="match status" value="1"/>
</dbReference>
<reference evidence="2" key="1">
    <citation type="submission" date="2025-08" db="UniProtKB">
        <authorList>
            <consortium name="Ensembl"/>
        </authorList>
    </citation>
    <scope>IDENTIFICATION</scope>
</reference>
<dbReference type="Pfam" id="PF24569">
    <property type="entry name" value="CFAP161"/>
    <property type="match status" value="1"/>
</dbReference>
<dbReference type="GeneTree" id="ENSGT00390000018488"/>
<protein>
    <submittedName>
        <fullName evidence="2">Uncharacterized protein</fullName>
    </submittedName>
</protein>
<dbReference type="GO" id="GO:0031514">
    <property type="term" value="C:motile cilium"/>
    <property type="evidence" value="ECO:0007669"/>
    <property type="project" value="TreeGrafter"/>
</dbReference>
<dbReference type="Ensembl" id="ENSDCDT00010025886.1">
    <property type="protein sequence ID" value="ENSDCDP00010022189.1"/>
    <property type="gene ID" value="ENSDCDG00010012439.1"/>
</dbReference>
<reference evidence="2" key="2">
    <citation type="submission" date="2025-09" db="UniProtKB">
        <authorList>
            <consortium name="Ensembl"/>
        </authorList>
    </citation>
    <scope>IDENTIFICATION</scope>
</reference>
<sequence>METSKQLRWSEDGWRDGSLFLILKMSKFRSGGPRVRVGNWAEDVTLEQDQLRDFLERRARGQLMVQRRTTLRNSILKSVDLAVPGHHVCFGDVVMLVNPGKTGPESRDPCALSIIADINNVRPHPPDNQSQSLLEPCLVGGARSLQPCVRNAFIISSLDGMLAGETLHYEQSFCLQTTEGFAGSVSTHTHTLTHHIHTHTHRMQSCVLPSPQLYLASDCGSFQKCAQKSRLQEVVLVEQLSFLCHWRVKHIDPDQRLEQEGYPVPVNSNVLISHCKTNQCLAVLENYSLWTPYGREYEITAHTLLDSHKAERDGNHWLIATSDPGNQRQQPGPARDEGGTETQPEHEASKDTHTHTHTHTVKKNHACSNKSVQK</sequence>
<dbReference type="GO" id="GO:0060271">
    <property type="term" value="P:cilium assembly"/>
    <property type="evidence" value="ECO:0007669"/>
    <property type="project" value="TreeGrafter"/>
</dbReference>
<feature type="compositionally biased region" description="Basic residues" evidence="1">
    <location>
        <begin position="355"/>
        <end position="365"/>
    </location>
</feature>
<feature type="compositionally biased region" description="Basic and acidic residues" evidence="1">
    <location>
        <begin position="334"/>
        <end position="354"/>
    </location>
</feature>
<keyword evidence="3" id="KW-1185">Reference proteome</keyword>
<name>A0AAY4BMJ9_9TELE</name>
<feature type="region of interest" description="Disordered" evidence="1">
    <location>
        <begin position="317"/>
        <end position="374"/>
    </location>
</feature>
<dbReference type="AlphaFoldDB" id="A0AAY4BMJ9"/>
<proteinExistence type="predicted"/>
<dbReference type="PANTHER" id="PTHR24274:SF1">
    <property type="entry name" value="CILIA- AND FLAGELLA-ASSOCIATED PROTEIN 161"/>
    <property type="match status" value="1"/>
</dbReference>
<accession>A0AAY4BMJ9</accession>
<evidence type="ECO:0000313" key="3">
    <source>
        <dbReference type="Proteomes" id="UP000694580"/>
    </source>
</evidence>
<organism evidence="2 3">
    <name type="scientific">Denticeps clupeoides</name>
    <name type="common">denticle herring</name>
    <dbReference type="NCBI Taxonomy" id="299321"/>
    <lineage>
        <taxon>Eukaryota</taxon>
        <taxon>Metazoa</taxon>
        <taxon>Chordata</taxon>
        <taxon>Craniata</taxon>
        <taxon>Vertebrata</taxon>
        <taxon>Euteleostomi</taxon>
        <taxon>Actinopterygii</taxon>
        <taxon>Neopterygii</taxon>
        <taxon>Teleostei</taxon>
        <taxon>Clupei</taxon>
        <taxon>Clupeiformes</taxon>
        <taxon>Denticipitoidei</taxon>
        <taxon>Denticipitidae</taxon>
        <taxon>Denticeps</taxon>
    </lineage>
</organism>
<dbReference type="InterPro" id="IPR055325">
    <property type="entry name" value="CF161"/>
</dbReference>
<evidence type="ECO:0000256" key="1">
    <source>
        <dbReference type="SAM" id="MobiDB-lite"/>
    </source>
</evidence>
<gene>
    <name evidence="2" type="primary">CFAP161</name>
</gene>
<evidence type="ECO:0000313" key="2">
    <source>
        <dbReference type="Ensembl" id="ENSDCDP00010022189.1"/>
    </source>
</evidence>
<dbReference type="Proteomes" id="UP000694580">
    <property type="component" value="Unplaced"/>
</dbReference>